<evidence type="ECO:0000256" key="2">
    <source>
        <dbReference type="ARBA" id="ARBA00022980"/>
    </source>
</evidence>
<dbReference type="PANTHER" id="PTHR21349">
    <property type="entry name" value="50S RIBOSOMAL PROTEIN L21"/>
    <property type="match status" value="1"/>
</dbReference>
<dbReference type="HAMAP" id="MF_01363">
    <property type="entry name" value="Ribosomal_bL21"/>
    <property type="match status" value="1"/>
</dbReference>
<evidence type="ECO:0000313" key="6">
    <source>
        <dbReference type="Proteomes" id="UP000077315"/>
    </source>
</evidence>
<proteinExistence type="inferred from homology"/>
<gene>
    <name evidence="5" type="ORF">PHYBLDRAFT_68301</name>
</gene>
<keyword evidence="2" id="KW-0689">Ribosomal protein</keyword>
<evidence type="ECO:0000313" key="5">
    <source>
        <dbReference type="EMBL" id="OAD67931.1"/>
    </source>
</evidence>
<dbReference type="AlphaFoldDB" id="A0A162ZMX4"/>
<sequence>MFSTALKSVGVLTASATRAVSFNTAFTRSIQTSAAIDTTTKTSLQKLREQLHYYAIAEVAGRPFLITQNDKLVVNRLKDVNVGDVLKLDRVRELGSKDYTLKGAPYVNEAFFDISATVIEHPKSKLIQIVKKKRRKNYKRTIEHKQTHTVLRISKVDINALD</sequence>
<organism evidence="5 6">
    <name type="scientific">Phycomyces blakesleeanus (strain ATCC 8743b / DSM 1359 / FGSC 10004 / NBRC 33097 / NRRL 1555)</name>
    <dbReference type="NCBI Taxonomy" id="763407"/>
    <lineage>
        <taxon>Eukaryota</taxon>
        <taxon>Fungi</taxon>
        <taxon>Fungi incertae sedis</taxon>
        <taxon>Mucoromycota</taxon>
        <taxon>Mucoromycotina</taxon>
        <taxon>Mucoromycetes</taxon>
        <taxon>Mucorales</taxon>
        <taxon>Phycomycetaceae</taxon>
        <taxon>Phycomyces</taxon>
    </lineage>
</organism>
<accession>A0A162ZMX4</accession>
<dbReference type="GO" id="GO:0003735">
    <property type="term" value="F:structural constituent of ribosome"/>
    <property type="evidence" value="ECO:0007669"/>
    <property type="project" value="InterPro"/>
</dbReference>
<protein>
    <recommendedName>
        <fullName evidence="4">Large ribosomal subunit protein bL21m</fullName>
    </recommendedName>
</protein>
<dbReference type="NCBIfam" id="TIGR00061">
    <property type="entry name" value="L21"/>
    <property type="match status" value="1"/>
</dbReference>
<dbReference type="Pfam" id="PF00829">
    <property type="entry name" value="Ribosomal_L21p"/>
    <property type="match status" value="1"/>
</dbReference>
<evidence type="ECO:0000256" key="3">
    <source>
        <dbReference type="ARBA" id="ARBA00023274"/>
    </source>
</evidence>
<dbReference type="SUPFAM" id="SSF141091">
    <property type="entry name" value="L21p-like"/>
    <property type="match status" value="1"/>
</dbReference>
<dbReference type="GO" id="GO:0006412">
    <property type="term" value="P:translation"/>
    <property type="evidence" value="ECO:0007669"/>
    <property type="project" value="InterPro"/>
</dbReference>
<dbReference type="OrthoDB" id="5994at2759"/>
<dbReference type="InterPro" id="IPR036164">
    <property type="entry name" value="bL21-like_sf"/>
</dbReference>
<dbReference type="Proteomes" id="UP000077315">
    <property type="component" value="Unassembled WGS sequence"/>
</dbReference>
<dbReference type="InterPro" id="IPR028909">
    <property type="entry name" value="bL21-like"/>
</dbReference>
<keyword evidence="3" id="KW-0687">Ribonucleoprotein</keyword>
<evidence type="ECO:0000256" key="4">
    <source>
        <dbReference type="ARBA" id="ARBA00044129"/>
    </source>
</evidence>
<dbReference type="GeneID" id="29002831"/>
<comment type="similarity">
    <text evidence="1">Belongs to the bacterial ribosomal protein bL21 family.</text>
</comment>
<dbReference type="STRING" id="763407.A0A162ZMX4"/>
<dbReference type="VEuPathDB" id="FungiDB:PHYBLDRAFT_68301"/>
<keyword evidence="6" id="KW-1185">Reference proteome</keyword>
<dbReference type="InParanoid" id="A0A162ZMX4"/>
<dbReference type="EMBL" id="KV440997">
    <property type="protein sequence ID" value="OAD67931.1"/>
    <property type="molecule type" value="Genomic_DNA"/>
</dbReference>
<evidence type="ECO:0000256" key="1">
    <source>
        <dbReference type="ARBA" id="ARBA00008563"/>
    </source>
</evidence>
<dbReference type="InterPro" id="IPR001787">
    <property type="entry name" value="Ribosomal_bL21"/>
</dbReference>
<dbReference type="GO" id="GO:0003723">
    <property type="term" value="F:RNA binding"/>
    <property type="evidence" value="ECO:0007669"/>
    <property type="project" value="InterPro"/>
</dbReference>
<name>A0A162ZMX4_PHYB8</name>
<reference evidence="6" key="1">
    <citation type="submission" date="2015-06" db="EMBL/GenBank/DDBJ databases">
        <title>Expansion of signal transduction pathways in fungi by whole-genome duplication.</title>
        <authorList>
            <consortium name="DOE Joint Genome Institute"/>
            <person name="Corrochano L.M."/>
            <person name="Kuo A."/>
            <person name="Marcet-Houben M."/>
            <person name="Polaino S."/>
            <person name="Salamov A."/>
            <person name="Villalobos J.M."/>
            <person name="Alvarez M.I."/>
            <person name="Avalos J."/>
            <person name="Benito E.P."/>
            <person name="Benoit I."/>
            <person name="Burger G."/>
            <person name="Camino L.P."/>
            <person name="Canovas D."/>
            <person name="Cerda-Olmedo E."/>
            <person name="Cheng J.-F."/>
            <person name="Dominguez A."/>
            <person name="Elias M."/>
            <person name="Eslava A.P."/>
            <person name="Glaser F."/>
            <person name="Grimwood J."/>
            <person name="Gutierrez G."/>
            <person name="Heitman J."/>
            <person name="Henrissat B."/>
            <person name="Iturriaga E.A."/>
            <person name="Lang B.F."/>
            <person name="Lavin J.L."/>
            <person name="Lee S."/>
            <person name="Li W."/>
            <person name="Lindquist E."/>
            <person name="Lopez-Garcia S."/>
            <person name="Luque E.M."/>
            <person name="Marcos A.T."/>
            <person name="Martin J."/>
            <person name="McCluskey K."/>
            <person name="Medina H.R."/>
            <person name="Miralles-Duran A."/>
            <person name="Miyazaki A."/>
            <person name="Munoz-Torres E."/>
            <person name="Oguiza J.A."/>
            <person name="Ohm R."/>
            <person name="Olmedo M."/>
            <person name="Orejas M."/>
            <person name="Ortiz-Castellanos L."/>
            <person name="Pisabarro A.G."/>
            <person name="Rodriguez-Romero J."/>
            <person name="Ruiz-Herrera J."/>
            <person name="Ruiz-Vazquez R."/>
            <person name="Sanz C."/>
            <person name="Schackwitz W."/>
            <person name="Schmutz J."/>
            <person name="Shahriari M."/>
            <person name="Shelest E."/>
            <person name="Silva-Franco F."/>
            <person name="Soanes D."/>
            <person name="Syed K."/>
            <person name="Tagua V.G."/>
            <person name="Talbot N.J."/>
            <person name="Thon M."/>
            <person name="De vries R.P."/>
            <person name="Wiebenga A."/>
            <person name="Yadav J.S."/>
            <person name="Braun E.L."/>
            <person name="Baker S."/>
            <person name="Garre V."/>
            <person name="Horwitz B."/>
            <person name="Torres-Martinez S."/>
            <person name="Idnurm A."/>
            <person name="Herrera-Estrella A."/>
            <person name="Gabaldon T."/>
            <person name="Grigoriev I.V."/>
        </authorList>
    </citation>
    <scope>NUCLEOTIDE SEQUENCE [LARGE SCALE GENOMIC DNA]</scope>
    <source>
        <strain evidence="6">NRRL 1555(-)</strain>
    </source>
</reference>
<dbReference type="GO" id="GO:0005762">
    <property type="term" value="C:mitochondrial large ribosomal subunit"/>
    <property type="evidence" value="ECO:0007669"/>
    <property type="project" value="TreeGrafter"/>
</dbReference>
<dbReference type="RefSeq" id="XP_018285971.1">
    <property type="nucleotide sequence ID" value="XM_018441925.1"/>
</dbReference>
<dbReference type="PANTHER" id="PTHR21349:SF0">
    <property type="entry name" value="LARGE RIBOSOMAL SUBUNIT PROTEIN BL21M"/>
    <property type="match status" value="1"/>
</dbReference>